<gene>
    <name evidence="1" type="ORF">AGR3A_Lc110126</name>
</gene>
<protein>
    <submittedName>
        <fullName evidence="1">Uncharacterized protein</fullName>
    </submittedName>
</protein>
<name>A0A1S7QZQ1_9HYPH</name>
<evidence type="ECO:0000313" key="1">
    <source>
        <dbReference type="EMBL" id="CUX44413.1"/>
    </source>
</evidence>
<reference evidence="2" key="1">
    <citation type="submission" date="2016-01" db="EMBL/GenBank/DDBJ databases">
        <authorList>
            <person name="Regsiter A."/>
            <person name="william w."/>
        </authorList>
    </citation>
    <scope>NUCLEOTIDE SEQUENCE [LARGE SCALE GENOMIC DNA]</scope>
    <source>
        <strain evidence="2">CFBP 6623</strain>
    </source>
</reference>
<dbReference type="AlphaFoldDB" id="A0A1S7QZQ1"/>
<proteinExistence type="predicted"/>
<dbReference type="EMBL" id="FBWK01000047">
    <property type="protein sequence ID" value="CUX44413.1"/>
    <property type="molecule type" value="Genomic_DNA"/>
</dbReference>
<keyword evidence="2" id="KW-1185">Reference proteome</keyword>
<sequence>MLALVFAAIDFIVMFGYALLGA</sequence>
<dbReference type="Proteomes" id="UP000191988">
    <property type="component" value="Unassembled WGS sequence"/>
</dbReference>
<organism evidence="1 2">
    <name type="scientific">Agrobacterium tomkonis CFBP 6623</name>
    <dbReference type="NCBI Taxonomy" id="1183432"/>
    <lineage>
        <taxon>Bacteria</taxon>
        <taxon>Pseudomonadati</taxon>
        <taxon>Pseudomonadota</taxon>
        <taxon>Alphaproteobacteria</taxon>
        <taxon>Hyphomicrobiales</taxon>
        <taxon>Rhizobiaceae</taxon>
        <taxon>Rhizobium/Agrobacterium group</taxon>
        <taxon>Agrobacterium</taxon>
        <taxon>Agrobacterium tumefaciens complex</taxon>
    </lineage>
</organism>
<accession>A0A1S7QZQ1</accession>
<evidence type="ECO:0000313" key="2">
    <source>
        <dbReference type="Proteomes" id="UP000191988"/>
    </source>
</evidence>